<gene>
    <name evidence="1" type="ORF">HNQ37_001236</name>
</gene>
<keyword evidence="2" id="KW-1185">Reference proteome</keyword>
<dbReference type="EMBL" id="JACHHV010000021">
    <property type="protein sequence ID" value="MBB5888343.1"/>
    <property type="molecule type" value="Genomic_DNA"/>
</dbReference>
<reference evidence="1 2" key="1">
    <citation type="submission" date="2020-08" db="EMBL/GenBank/DDBJ databases">
        <title>Genomic Encyclopedia of Type Strains, Phase IV (KMG-IV): sequencing the most valuable type-strain genomes for metagenomic binning, comparative biology and taxonomic classification.</title>
        <authorList>
            <person name="Goeker M."/>
        </authorList>
    </citation>
    <scope>NUCLEOTIDE SEQUENCE [LARGE SCALE GENOMIC DNA]</scope>
    <source>
        <strain evidence="1 2">DSM 14925</strain>
    </source>
</reference>
<dbReference type="AlphaFoldDB" id="A0A841C6B3"/>
<evidence type="ECO:0000313" key="1">
    <source>
        <dbReference type="EMBL" id="MBB5888343.1"/>
    </source>
</evidence>
<name>A0A841C6B3_9LACT</name>
<evidence type="ECO:0000313" key="2">
    <source>
        <dbReference type="Proteomes" id="UP000562464"/>
    </source>
</evidence>
<comment type="caution">
    <text evidence="1">The sequence shown here is derived from an EMBL/GenBank/DDBJ whole genome shotgun (WGS) entry which is preliminary data.</text>
</comment>
<organism evidence="1 2">
    <name type="scientific">Lactovum miscens</name>
    <dbReference type="NCBI Taxonomy" id="190387"/>
    <lineage>
        <taxon>Bacteria</taxon>
        <taxon>Bacillati</taxon>
        <taxon>Bacillota</taxon>
        <taxon>Bacilli</taxon>
        <taxon>Lactobacillales</taxon>
        <taxon>Streptococcaceae</taxon>
        <taxon>Lactovum</taxon>
    </lineage>
</organism>
<proteinExistence type="predicted"/>
<dbReference type="RefSeq" id="WP_281374959.1">
    <property type="nucleotide sequence ID" value="NZ_JACHHV010000021.1"/>
</dbReference>
<dbReference type="Proteomes" id="UP000562464">
    <property type="component" value="Unassembled WGS sequence"/>
</dbReference>
<sequence>MKIEEIKVNELWFEQRVSDKQSYLWRILLLNFSSMKTEKYQLF</sequence>
<protein>
    <submittedName>
        <fullName evidence="1">Uncharacterized protein</fullName>
    </submittedName>
</protein>
<accession>A0A841C6B3</accession>